<dbReference type="HOGENOM" id="CLU_028286_0_0_4"/>
<evidence type="ECO:0000313" key="2">
    <source>
        <dbReference type="EMBL" id="ADG15604.1"/>
    </source>
</evidence>
<dbReference type="KEGG" id="bge:BC1002_1531"/>
<accession>D5W859</accession>
<feature type="domain" description="MOSC" evidence="1">
    <location>
        <begin position="121"/>
        <end position="292"/>
    </location>
</feature>
<protein>
    <submittedName>
        <fullName evidence="2">MOSC domain protein beta barrel domain protein</fullName>
    </submittedName>
</protein>
<dbReference type="InterPro" id="IPR005302">
    <property type="entry name" value="MoCF_Sase_C"/>
</dbReference>
<dbReference type="GeneID" id="301092878"/>
<dbReference type="GO" id="GO:0030151">
    <property type="term" value="F:molybdenum ion binding"/>
    <property type="evidence" value="ECO:0007669"/>
    <property type="project" value="InterPro"/>
</dbReference>
<dbReference type="GO" id="GO:0030170">
    <property type="term" value="F:pyridoxal phosphate binding"/>
    <property type="evidence" value="ECO:0007669"/>
    <property type="project" value="InterPro"/>
</dbReference>
<dbReference type="SUPFAM" id="SSF50800">
    <property type="entry name" value="PK beta-barrel domain-like"/>
    <property type="match status" value="1"/>
</dbReference>
<dbReference type="RefSeq" id="WP_013089474.1">
    <property type="nucleotide sequence ID" value="NC_014117.1"/>
</dbReference>
<reference evidence="2 3" key="2">
    <citation type="journal article" date="2012" name="J. Bacteriol.">
        <title>Genome Sequences of Burkholderia sp. Strains CCGE1002 and H160, Isolated from Legume Nodules in Mexico and Brazil.</title>
        <authorList>
            <person name="Ormeno-Orrillo E."/>
            <person name="Rogel M.A."/>
            <person name="Chueire L.M."/>
            <person name="Tiedje J.M."/>
            <person name="Martinez-Romero E."/>
            <person name="Hungria M."/>
        </authorList>
    </citation>
    <scope>NUCLEOTIDE SEQUENCE [LARGE SCALE GENOMIC DNA]</scope>
    <source>
        <strain evidence="2 3">CCGE1002</strain>
    </source>
</reference>
<dbReference type="InterPro" id="IPR005303">
    <property type="entry name" value="MOCOS_middle"/>
</dbReference>
<dbReference type="SUPFAM" id="SSF141673">
    <property type="entry name" value="MOSC N-terminal domain-like"/>
    <property type="match status" value="1"/>
</dbReference>
<dbReference type="PROSITE" id="PS51340">
    <property type="entry name" value="MOSC"/>
    <property type="match status" value="1"/>
</dbReference>
<proteinExistence type="predicted"/>
<name>D5W859_PARAM</name>
<dbReference type="InterPro" id="IPR011037">
    <property type="entry name" value="Pyrv_Knase-like_insert_dom_sf"/>
</dbReference>
<gene>
    <name evidence="2" type="ordered locus">BC1002_1531</name>
</gene>
<dbReference type="STRING" id="640511.BC1002_1531"/>
<dbReference type="Pfam" id="PF03473">
    <property type="entry name" value="MOSC"/>
    <property type="match status" value="1"/>
</dbReference>
<dbReference type="PANTHER" id="PTHR14237">
    <property type="entry name" value="MOLYBDOPTERIN COFACTOR SULFURASE MOSC"/>
    <property type="match status" value="1"/>
</dbReference>
<dbReference type="Pfam" id="PF03476">
    <property type="entry name" value="MOSC_N"/>
    <property type="match status" value="1"/>
</dbReference>
<dbReference type="EMBL" id="CP002013">
    <property type="protein sequence ID" value="ADG15604.1"/>
    <property type="molecule type" value="Genomic_DNA"/>
</dbReference>
<evidence type="ECO:0000313" key="3">
    <source>
        <dbReference type="Proteomes" id="UP000002190"/>
    </source>
</evidence>
<dbReference type="eggNOG" id="COG3217">
    <property type="taxonomic scope" value="Bacteria"/>
</dbReference>
<evidence type="ECO:0000259" key="1">
    <source>
        <dbReference type="PROSITE" id="PS51340"/>
    </source>
</evidence>
<dbReference type="GO" id="GO:0003824">
    <property type="term" value="F:catalytic activity"/>
    <property type="evidence" value="ECO:0007669"/>
    <property type="project" value="InterPro"/>
</dbReference>
<reference evidence="2 3" key="1">
    <citation type="submission" date="2010-04" db="EMBL/GenBank/DDBJ databases">
        <title>Complete sequence of chromosome 1 of Burkholderia sp. CCGE1002.</title>
        <authorList>
            <consortium name="US DOE Joint Genome Institute"/>
            <person name="Lucas S."/>
            <person name="Copeland A."/>
            <person name="Lapidus A."/>
            <person name="Cheng J.-F."/>
            <person name="Bruce D."/>
            <person name="Goodwin L."/>
            <person name="Pitluck S."/>
            <person name="Chertkov O."/>
            <person name="Detter J.C."/>
            <person name="Han C."/>
            <person name="Tapia R."/>
            <person name="Land M."/>
            <person name="Hauser L."/>
            <person name="Kyrpides N."/>
            <person name="Ovchinnikova G."/>
            <person name="Martinez-Romero E."/>
            <person name="Hernandez M.A.R."/>
            <person name="Tiedje J.M."/>
            <person name="Woyke T."/>
        </authorList>
    </citation>
    <scope>NUCLEOTIDE SEQUENCE [LARGE SCALE GENOMIC DNA]</scope>
    <source>
        <strain evidence="2 3">CCGE1002</strain>
    </source>
</reference>
<dbReference type="AlphaFoldDB" id="D5W859"/>
<dbReference type="Proteomes" id="UP000002190">
    <property type="component" value="Chromosome 1"/>
</dbReference>
<organism evidence="2 3">
    <name type="scientific">Paraburkholderia atlantica</name>
    <dbReference type="NCBI Taxonomy" id="2654982"/>
    <lineage>
        <taxon>Bacteria</taxon>
        <taxon>Pseudomonadati</taxon>
        <taxon>Pseudomonadota</taxon>
        <taxon>Betaproteobacteria</taxon>
        <taxon>Burkholderiales</taxon>
        <taxon>Burkholderiaceae</taxon>
        <taxon>Paraburkholderia</taxon>
    </lineage>
</organism>
<dbReference type="PANTHER" id="PTHR14237:SF19">
    <property type="entry name" value="MITOCHONDRIAL AMIDOXIME REDUCING COMPONENT 1"/>
    <property type="match status" value="1"/>
</dbReference>
<sequence length="297" mass="32122">MPTISELFVYPIKSCAGIPLDAARLLATGLEYDRNWMIVDPEGAMFTQRAYPRMALIKVELGAEDLIVNAPGMRELRTPLDAARLAGAARVDTAVWRDAAYGLDTGEETAAWFTEFLGLPARLLRFDPERERIVDPDYTDSTGGATTFFADGFPLLVVGQASLDDLNARLNGKGAPSIGIDRFRPNIVLIGLDAYEEDYVETLAADADADADAESSARVELRLVKLCSRCPMPTIDQARGAPDPDWPNEPTDTMLGYRVSARFDGAVTFGNNALVASGAGAWLRVGQQVDAELGFGD</sequence>